<keyword evidence="5" id="KW-1133">Transmembrane helix</keyword>
<sequence>MSLILGATGSGKTLILKRLEIASAFAKNGLDFHFEEMPTTISTVGTNLVTVPVGRRQEVTVRELGGCMGPIWKNYLTDSNSLMYVVDVSNRLQVAASCIQLLNLLSSSNLPAIPVLLIFNKIDMPDTLSQSELESLFHLKDIVQSCKPTIADIGSECLYRKGTWKDYNMAGTECYGKIMIDILCHSVFLVCIIKISTYVFICR</sequence>
<evidence type="ECO:0000256" key="5">
    <source>
        <dbReference type="SAM" id="Phobius"/>
    </source>
</evidence>
<keyword evidence="7" id="KW-1185">Reference proteome</keyword>
<feature type="binding site" evidence="3">
    <location>
        <begin position="120"/>
        <end position="123"/>
    </location>
    <ligand>
        <name>GTP</name>
        <dbReference type="ChEBI" id="CHEBI:37565"/>
    </ligand>
</feature>
<dbReference type="SMART" id="SM00177">
    <property type="entry name" value="ARF"/>
    <property type="match status" value="1"/>
</dbReference>
<protein>
    <recommendedName>
        <fullName evidence="8">ADP-ribosylation factor-like protein 16</fullName>
    </recommendedName>
</protein>
<dbReference type="AlphaFoldDB" id="A0A9D4RE54"/>
<dbReference type="GO" id="GO:0003924">
    <property type="term" value="F:GTPase activity"/>
    <property type="evidence" value="ECO:0007669"/>
    <property type="project" value="InterPro"/>
</dbReference>
<name>A0A9D4RE54_DREPO</name>
<dbReference type="PANTHER" id="PTHR46688:SF1">
    <property type="entry name" value="ADP-RIBOSYLATION FACTOR-LIKE PROTEIN 16"/>
    <property type="match status" value="1"/>
</dbReference>
<evidence type="ECO:0000256" key="4">
    <source>
        <dbReference type="PIRSR" id="PIRSR606689-2"/>
    </source>
</evidence>
<keyword evidence="2 3" id="KW-0342">GTP-binding</keyword>
<comment type="caution">
    <text evidence="6">The sequence shown here is derived from an EMBL/GenBank/DDBJ whole genome shotgun (WGS) entry which is preliminary data.</text>
</comment>
<evidence type="ECO:0000256" key="2">
    <source>
        <dbReference type="ARBA" id="ARBA00023134"/>
    </source>
</evidence>
<dbReference type="Pfam" id="PF00025">
    <property type="entry name" value="Arf"/>
    <property type="match status" value="1"/>
</dbReference>
<accession>A0A9D4RE54</accession>
<reference evidence="6" key="2">
    <citation type="submission" date="2020-11" db="EMBL/GenBank/DDBJ databases">
        <authorList>
            <person name="McCartney M.A."/>
            <person name="Auch B."/>
            <person name="Kono T."/>
            <person name="Mallez S."/>
            <person name="Becker A."/>
            <person name="Gohl D.M."/>
            <person name="Silverstein K.A.T."/>
            <person name="Koren S."/>
            <person name="Bechman K.B."/>
            <person name="Herman A."/>
            <person name="Abrahante J.E."/>
            <person name="Garbe J."/>
        </authorList>
    </citation>
    <scope>NUCLEOTIDE SEQUENCE</scope>
    <source>
        <strain evidence="6">Duluth1</strain>
        <tissue evidence="6">Whole animal</tissue>
    </source>
</reference>
<dbReference type="PANTHER" id="PTHR46688">
    <property type="entry name" value="ADP-RIBOSYLATION FACTOR-LIKE PROTEIN 16"/>
    <property type="match status" value="1"/>
</dbReference>
<feature type="binding site" evidence="3">
    <location>
        <begin position="6"/>
        <end position="13"/>
    </location>
    <ligand>
        <name>GTP</name>
        <dbReference type="ChEBI" id="CHEBI:37565"/>
    </ligand>
</feature>
<feature type="binding site" evidence="4">
    <location>
        <position position="13"/>
    </location>
    <ligand>
        <name>Mg(2+)</name>
        <dbReference type="ChEBI" id="CHEBI:18420"/>
    </ligand>
</feature>
<dbReference type="OrthoDB" id="365445at2759"/>
<reference evidence="6" key="1">
    <citation type="journal article" date="2019" name="bioRxiv">
        <title>The Genome of the Zebra Mussel, Dreissena polymorpha: A Resource for Invasive Species Research.</title>
        <authorList>
            <person name="McCartney M.A."/>
            <person name="Auch B."/>
            <person name="Kono T."/>
            <person name="Mallez S."/>
            <person name="Zhang Y."/>
            <person name="Obille A."/>
            <person name="Becker A."/>
            <person name="Abrahante J.E."/>
            <person name="Garbe J."/>
            <person name="Badalamenti J.P."/>
            <person name="Herman A."/>
            <person name="Mangelson H."/>
            <person name="Liachko I."/>
            <person name="Sullivan S."/>
            <person name="Sone E.D."/>
            <person name="Koren S."/>
            <person name="Silverstein K.A.T."/>
            <person name="Beckman K.B."/>
            <person name="Gohl D.M."/>
        </authorList>
    </citation>
    <scope>NUCLEOTIDE SEQUENCE</scope>
    <source>
        <strain evidence="6">Duluth1</strain>
        <tissue evidence="6">Whole animal</tissue>
    </source>
</reference>
<keyword evidence="4" id="KW-0479">Metal-binding</keyword>
<dbReference type="Proteomes" id="UP000828390">
    <property type="component" value="Unassembled WGS sequence"/>
</dbReference>
<dbReference type="Gene3D" id="3.40.50.300">
    <property type="entry name" value="P-loop containing nucleotide triphosphate hydrolases"/>
    <property type="match status" value="1"/>
</dbReference>
<evidence type="ECO:0008006" key="8">
    <source>
        <dbReference type="Google" id="ProtNLM"/>
    </source>
</evidence>
<feature type="binding site" evidence="4">
    <location>
        <position position="43"/>
    </location>
    <ligand>
        <name>Mg(2+)</name>
        <dbReference type="ChEBI" id="CHEBI:18420"/>
    </ligand>
</feature>
<keyword evidence="1 3" id="KW-0547">Nucleotide-binding</keyword>
<gene>
    <name evidence="6" type="ORF">DPMN_027163</name>
</gene>
<organism evidence="6 7">
    <name type="scientific">Dreissena polymorpha</name>
    <name type="common">Zebra mussel</name>
    <name type="synonym">Mytilus polymorpha</name>
    <dbReference type="NCBI Taxonomy" id="45954"/>
    <lineage>
        <taxon>Eukaryota</taxon>
        <taxon>Metazoa</taxon>
        <taxon>Spiralia</taxon>
        <taxon>Lophotrochozoa</taxon>
        <taxon>Mollusca</taxon>
        <taxon>Bivalvia</taxon>
        <taxon>Autobranchia</taxon>
        <taxon>Heteroconchia</taxon>
        <taxon>Euheterodonta</taxon>
        <taxon>Imparidentia</taxon>
        <taxon>Neoheterodontei</taxon>
        <taxon>Myida</taxon>
        <taxon>Dreissenoidea</taxon>
        <taxon>Dreissenidae</taxon>
        <taxon>Dreissena</taxon>
    </lineage>
</organism>
<evidence type="ECO:0000256" key="1">
    <source>
        <dbReference type="ARBA" id="ARBA00022741"/>
    </source>
</evidence>
<feature type="binding site" evidence="3">
    <location>
        <position position="66"/>
    </location>
    <ligand>
        <name>GTP</name>
        <dbReference type="ChEBI" id="CHEBI:37565"/>
    </ligand>
</feature>
<dbReference type="InterPro" id="IPR027417">
    <property type="entry name" value="P-loop_NTPase"/>
</dbReference>
<keyword evidence="4" id="KW-0460">Magnesium</keyword>
<dbReference type="InterPro" id="IPR006689">
    <property type="entry name" value="Small_GTPase_ARF/SAR"/>
</dbReference>
<proteinExistence type="predicted"/>
<dbReference type="EMBL" id="JAIWYP010000002">
    <property type="protein sequence ID" value="KAH3864148.1"/>
    <property type="molecule type" value="Genomic_DNA"/>
</dbReference>
<dbReference type="GO" id="GO:0046872">
    <property type="term" value="F:metal ion binding"/>
    <property type="evidence" value="ECO:0007669"/>
    <property type="project" value="UniProtKB-KW"/>
</dbReference>
<dbReference type="GO" id="GO:0005525">
    <property type="term" value="F:GTP binding"/>
    <property type="evidence" value="ECO:0007669"/>
    <property type="project" value="UniProtKB-KW"/>
</dbReference>
<evidence type="ECO:0000313" key="7">
    <source>
        <dbReference type="Proteomes" id="UP000828390"/>
    </source>
</evidence>
<dbReference type="PROSITE" id="PS51417">
    <property type="entry name" value="ARF"/>
    <property type="match status" value="1"/>
</dbReference>
<feature type="transmembrane region" description="Helical" evidence="5">
    <location>
        <begin position="178"/>
        <end position="201"/>
    </location>
</feature>
<keyword evidence="5" id="KW-0812">Transmembrane</keyword>
<evidence type="ECO:0000256" key="3">
    <source>
        <dbReference type="PIRSR" id="PIRSR606689-1"/>
    </source>
</evidence>
<dbReference type="SUPFAM" id="SSF52540">
    <property type="entry name" value="P-loop containing nucleoside triphosphate hydrolases"/>
    <property type="match status" value="1"/>
</dbReference>
<evidence type="ECO:0000313" key="6">
    <source>
        <dbReference type="EMBL" id="KAH3864148.1"/>
    </source>
</evidence>
<keyword evidence="5" id="KW-0472">Membrane</keyword>